<reference evidence="1" key="1">
    <citation type="submission" date="2021-06" db="EMBL/GenBank/DDBJ databases">
        <authorList>
            <person name="Kallberg Y."/>
            <person name="Tangrot J."/>
            <person name="Rosling A."/>
        </authorList>
    </citation>
    <scope>NUCLEOTIDE SEQUENCE</scope>
    <source>
        <strain evidence="1">MA461A</strain>
    </source>
</reference>
<evidence type="ECO:0000313" key="2">
    <source>
        <dbReference type="Proteomes" id="UP000789920"/>
    </source>
</evidence>
<comment type="caution">
    <text evidence="1">The sequence shown here is derived from an EMBL/GenBank/DDBJ whole genome shotgun (WGS) entry which is preliminary data.</text>
</comment>
<keyword evidence="2" id="KW-1185">Reference proteome</keyword>
<evidence type="ECO:0000313" key="1">
    <source>
        <dbReference type="EMBL" id="CAG8550541.1"/>
    </source>
</evidence>
<organism evidence="1 2">
    <name type="scientific">Racocetra persica</name>
    <dbReference type="NCBI Taxonomy" id="160502"/>
    <lineage>
        <taxon>Eukaryota</taxon>
        <taxon>Fungi</taxon>
        <taxon>Fungi incertae sedis</taxon>
        <taxon>Mucoromycota</taxon>
        <taxon>Glomeromycotina</taxon>
        <taxon>Glomeromycetes</taxon>
        <taxon>Diversisporales</taxon>
        <taxon>Gigasporaceae</taxon>
        <taxon>Racocetra</taxon>
    </lineage>
</organism>
<gene>
    <name evidence="1" type="ORF">RPERSI_LOCUS3938</name>
</gene>
<sequence>DDGRGIPIETHPKTKMSVLRTIFEVLHSGGKFDNKAYKTSGGLHGVGVTVVNALSKTLHVESSREGKTETIIYEQGKLTSSQITDTPERSNGLLVEFTPDAEIFKEFTYFKVETIQRRLKEIAYLNPNLTLYFATSPTAERIVVSEEKASEYFQLSLAFQYQDSYDKNNIRSFCNNIRTGGGGSHVSGFESGLFEICKELVIKDNPNLEIETSDILVGLTSLVSVRIKNPEFAGQTKDRLANREVREKTKKLTQELISGFFQDNAATAKIIKEKIIDNAKLRLHLKEEQDIFQGGKKTLDLVKVLSGSEENEEIFFVEGKSAGGSAEEGRDVKTQTVLALQEKQVLDEELTLPEEFVYEEEGKKKAIAADTPLNLGQVSIIVRETLKSLLGKSNFRKIILMADPDDDGAHIVILLVTFIFKHLPYLIEGGKLFVAVPPLYRVQARKQIHYFYSDQELETYLKDHPREERKIERIKGLGQIDASELFESTMDPERRRLYNVNIANWTEDEQIIRGLMGTKSDKRKEYLEKRSYREATLTISEDQKIDMGHLALVNFLRYAYAVVEDRALPNVHDGLKPVQRRILFALYQLGITPNKAETTSANIVGKTMSDWHPHGDQGIYNAMTNMVRADKLRYPLVYGRGNFGYDKNPPAAMRYTKGKEEPVILPTSLPNLLLNGSSGIAVGMTANLPPHNLGETLTATINLIRNPDLISIQKLQTDLQSKNQQIIATDFKREETENAASKQLIEEQYNSLITERKKIEEDLLQLKKKINQELVHDLKGPDFPGGGYVLEKEKLPSIYEKGEGTIHLRAKAQILSPQEVKLGREIAGTAKTARNII</sequence>
<proteinExistence type="predicted"/>
<protein>
    <submittedName>
        <fullName evidence="1">21188_t:CDS:1</fullName>
    </submittedName>
</protein>
<name>A0ACA9LUU6_9GLOM</name>
<feature type="non-terminal residue" evidence="1">
    <location>
        <position position="1"/>
    </location>
</feature>
<accession>A0ACA9LUU6</accession>
<dbReference type="Proteomes" id="UP000789920">
    <property type="component" value="Unassembled WGS sequence"/>
</dbReference>
<dbReference type="EMBL" id="CAJVQC010005192">
    <property type="protein sequence ID" value="CAG8550541.1"/>
    <property type="molecule type" value="Genomic_DNA"/>
</dbReference>